<reference evidence="3" key="1">
    <citation type="submission" date="2022-04" db="EMBL/GenBank/DDBJ databases">
        <title>Carnegiea gigantea Genome sequencing and assembly v2.</title>
        <authorList>
            <person name="Copetti D."/>
            <person name="Sanderson M.J."/>
            <person name="Burquez A."/>
            <person name="Wojciechowski M.F."/>
        </authorList>
    </citation>
    <scope>NUCLEOTIDE SEQUENCE</scope>
    <source>
        <strain evidence="3">SGP5-SGP5p</strain>
        <tissue evidence="3">Aerial part</tissue>
    </source>
</reference>
<dbReference type="InterPro" id="IPR050898">
    <property type="entry name" value="Plant_acyltransferase"/>
</dbReference>
<dbReference type="AlphaFoldDB" id="A0A9Q1K1X2"/>
<name>A0A9Q1K1X2_9CARY</name>
<accession>A0A9Q1K1X2</accession>
<evidence type="ECO:0000256" key="2">
    <source>
        <dbReference type="ARBA" id="ARBA00022679"/>
    </source>
</evidence>
<evidence type="ECO:0000313" key="3">
    <source>
        <dbReference type="EMBL" id="KAJ8434897.1"/>
    </source>
</evidence>
<protein>
    <recommendedName>
        <fullName evidence="5">Benzyl alcohol O-benzoyltransferase</fullName>
    </recommendedName>
</protein>
<comment type="similarity">
    <text evidence="1">Belongs to the plant acyltransferase family.</text>
</comment>
<dbReference type="Gene3D" id="3.30.559.10">
    <property type="entry name" value="Chloramphenicol acetyltransferase-like domain"/>
    <property type="match status" value="2"/>
</dbReference>
<evidence type="ECO:0000256" key="1">
    <source>
        <dbReference type="ARBA" id="ARBA00009861"/>
    </source>
</evidence>
<evidence type="ECO:0008006" key="5">
    <source>
        <dbReference type="Google" id="ProtNLM"/>
    </source>
</evidence>
<sequence>MGERKPLVFKVTRATPELVPPAAPTPYEFKELSDIDDQEGLRFLMPLISFYKNGNHSTLGGCEPAKVIKEAVAKALVPYYPFAGRLRERPGRKLVVDCNAEGALFVEAHADVTLDQFKEEDLRPPIPCLEDLIFHVPASAGVLHSPLFLFQVTRLKCGGFILAVQYNHCMADAAGFCQFLNAIAELARGGGPQLSVQPVWERHLLRARDPPRITRLHHEHDDNVPIIIPTHNLVHRSFFFGPKEMSAFRRWVPPHLKSSTTFEVLSACLWRCRTIALEPKPDEVVHFIPVVNARSKKNPPLPKGYYGNVLAYPAALCTANELIRNPLGYAIELIEKAKATVTDEYMRSLADLLVIKGRPRVIVTPYSFQVSDTTRAGFDQTDYGWGLPVYGGNARKAVGFASFYIPAKNKKGEKGIVLPISLPAPAMERFVKELRWMLGEFSEHPNNGSGSSLLFPSSL</sequence>
<gene>
    <name evidence="3" type="ORF">Cgig2_003336</name>
</gene>
<dbReference type="Proteomes" id="UP001153076">
    <property type="component" value="Unassembled WGS sequence"/>
</dbReference>
<dbReference type="GO" id="GO:0016740">
    <property type="term" value="F:transferase activity"/>
    <property type="evidence" value="ECO:0007669"/>
    <property type="project" value="UniProtKB-KW"/>
</dbReference>
<dbReference type="PANTHER" id="PTHR31147:SF66">
    <property type="entry name" value="OS05G0315700 PROTEIN"/>
    <property type="match status" value="1"/>
</dbReference>
<dbReference type="OrthoDB" id="1483986at2759"/>
<dbReference type="PANTHER" id="PTHR31147">
    <property type="entry name" value="ACYL TRANSFERASE 4"/>
    <property type="match status" value="1"/>
</dbReference>
<proteinExistence type="inferred from homology"/>
<evidence type="ECO:0000313" key="4">
    <source>
        <dbReference type="Proteomes" id="UP001153076"/>
    </source>
</evidence>
<keyword evidence="4" id="KW-1185">Reference proteome</keyword>
<dbReference type="EMBL" id="JAKOGI010000446">
    <property type="protein sequence ID" value="KAJ8434897.1"/>
    <property type="molecule type" value="Genomic_DNA"/>
</dbReference>
<keyword evidence="2" id="KW-0808">Transferase</keyword>
<dbReference type="Pfam" id="PF02458">
    <property type="entry name" value="Transferase"/>
    <property type="match status" value="1"/>
</dbReference>
<comment type="caution">
    <text evidence="3">The sequence shown here is derived from an EMBL/GenBank/DDBJ whole genome shotgun (WGS) entry which is preliminary data.</text>
</comment>
<dbReference type="InterPro" id="IPR023213">
    <property type="entry name" value="CAT-like_dom_sf"/>
</dbReference>
<organism evidence="3 4">
    <name type="scientific">Carnegiea gigantea</name>
    <dbReference type="NCBI Taxonomy" id="171969"/>
    <lineage>
        <taxon>Eukaryota</taxon>
        <taxon>Viridiplantae</taxon>
        <taxon>Streptophyta</taxon>
        <taxon>Embryophyta</taxon>
        <taxon>Tracheophyta</taxon>
        <taxon>Spermatophyta</taxon>
        <taxon>Magnoliopsida</taxon>
        <taxon>eudicotyledons</taxon>
        <taxon>Gunneridae</taxon>
        <taxon>Pentapetalae</taxon>
        <taxon>Caryophyllales</taxon>
        <taxon>Cactineae</taxon>
        <taxon>Cactaceae</taxon>
        <taxon>Cactoideae</taxon>
        <taxon>Echinocereeae</taxon>
        <taxon>Carnegiea</taxon>
    </lineage>
</organism>